<evidence type="ECO:0000313" key="3">
    <source>
        <dbReference type="Proteomes" id="UP000191135"/>
    </source>
</evidence>
<accession>A0A1U9Z400</accession>
<feature type="chain" id="PRO_5010698212" evidence="1">
    <location>
        <begin position="21"/>
        <end position="64"/>
    </location>
</feature>
<dbReference type="AlphaFoldDB" id="A0A1U9Z400"/>
<dbReference type="KEGG" id="mmed:Mame_03095"/>
<proteinExistence type="predicted"/>
<dbReference type="STRING" id="1122214.Mame_03095"/>
<reference evidence="2 3" key="1">
    <citation type="submission" date="2017-03" db="EMBL/GenBank/DDBJ databases">
        <title>Foreign affairs: Plasmid Transfer between Roseobacters and Rhizobia.</title>
        <authorList>
            <person name="Bartling P."/>
            <person name="Bunk B."/>
            <person name="Overmann J."/>
            <person name="Brinkmann H."/>
            <person name="Petersen J."/>
        </authorList>
    </citation>
    <scope>NUCLEOTIDE SEQUENCE [LARGE SCALE GENOMIC DNA]</scope>
    <source>
        <strain evidence="2 3">MACL11</strain>
    </source>
</reference>
<dbReference type="PROSITE" id="PS51257">
    <property type="entry name" value="PROKAR_LIPOPROTEIN"/>
    <property type="match status" value="1"/>
</dbReference>
<dbReference type="EMBL" id="CP020330">
    <property type="protein sequence ID" value="AQZ52411.1"/>
    <property type="molecule type" value="Genomic_DNA"/>
</dbReference>
<name>A0A1U9Z400_9HYPH</name>
<evidence type="ECO:0000256" key="1">
    <source>
        <dbReference type="SAM" id="SignalP"/>
    </source>
</evidence>
<organism evidence="2 3">
    <name type="scientific">Martelella mediterranea DSM 17316</name>
    <dbReference type="NCBI Taxonomy" id="1122214"/>
    <lineage>
        <taxon>Bacteria</taxon>
        <taxon>Pseudomonadati</taxon>
        <taxon>Pseudomonadota</taxon>
        <taxon>Alphaproteobacteria</taxon>
        <taxon>Hyphomicrobiales</taxon>
        <taxon>Aurantimonadaceae</taxon>
        <taxon>Martelella</taxon>
    </lineage>
</organism>
<keyword evidence="3" id="KW-1185">Reference proteome</keyword>
<keyword evidence="1" id="KW-0732">Signal</keyword>
<sequence precursor="true">MKFGRMILSVTLVAAASLLAACSTTCGEPDVCDTGTAAYPQFTDEEVATMTTKLDGLAGIPAPQ</sequence>
<protein>
    <submittedName>
        <fullName evidence="2">Uncharacterized protein</fullName>
    </submittedName>
</protein>
<dbReference type="RefSeq" id="WP_018065958.1">
    <property type="nucleotide sequence ID" value="NZ_AQWH01000018.1"/>
</dbReference>
<evidence type="ECO:0000313" key="2">
    <source>
        <dbReference type="EMBL" id="AQZ52411.1"/>
    </source>
</evidence>
<gene>
    <name evidence="2" type="ORF">Mame_03095</name>
</gene>
<feature type="signal peptide" evidence="1">
    <location>
        <begin position="1"/>
        <end position="20"/>
    </location>
</feature>
<dbReference type="Proteomes" id="UP000191135">
    <property type="component" value="Chromosome"/>
</dbReference>